<evidence type="ECO:0000259" key="4">
    <source>
        <dbReference type="Pfam" id="PF24894"/>
    </source>
</evidence>
<dbReference type="AlphaFoldDB" id="C8NF24"/>
<evidence type="ECO:0000259" key="3">
    <source>
        <dbReference type="Pfam" id="PF00483"/>
    </source>
</evidence>
<dbReference type="PANTHER" id="PTHR43523:SF6">
    <property type="entry name" value="GLYCOGEN BIOSYNTHESIS PROTEIN GLGD"/>
    <property type="match status" value="1"/>
</dbReference>
<dbReference type="Pfam" id="PF24894">
    <property type="entry name" value="Hexapep_GlmU"/>
    <property type="match status" value="1"/>
</dbReference>
<dbReference type="InterPro" id="IPR005835">
    <property type="entry name" value="NTP_transferase_dom"/>
</dbReference>
<dbReference type="Proteomes" id="UP000005926">
    <property type="component" value="Unassembled WGS sequence"/>
</dbReference>
<organism evidence="5 6">
    <name type="scientific">Granulicatella adiacens ATCC 49175</name>
    <dbReference type="NCBI Taxonomy" id="638301"/>
    <lineage>
        <taxon>Bacteria</taxon>
        <taxon>Bacillati</taxon>
        <taxon>Bacillota</taxon>
        <taxon>Bacilli</taxon>
        <taxon>Lactobacillales</taxon>
        <taxon>Carnobacteriaceae</taxon>
        <taxon>Granulicatella</taxon>
    </lineage>
</organism>
<keyword evidence="6" id="KW-1185">Reference proteome</keyword>
<proteinExistence type="inferred from homology"/>
<dbReference type="InterPro" id="IPR011832">
    <property type="entry name" value="GlgDAde_trans"/>
</dbReference>
<dbReference type="eggNOG" id="COG0448">
    <property type="taxonomic scope" value="Bacteria"/>
</dbReference>
<dbReference type="EC" id="2.7.7.27" evidence="5"/>
<evidence type="ECO:0000256" key="2">
    <source>
        <dbReference type="ARBA" id="ARBA00023056"/>
    </source>
</evidence>
<dbReference type="InterPro" id="IPR056818">
    <property type="entry name" value="GlmU/GlgC-like_hexapep"/>
</dbReference>
<dbReference type="STRING" id="638301.HMPREF0444_0519"/>
<evidence type="ECO:0000313" key="5">
    <source>
        <dbReference type="EMBL" id="EEW37733.1"/>
    </source>
</evidence>
<dbReference type="GO" id="GO:0008878">
    <property type="term" value="F:glucose-1-phosphate adenylyltransferase activity"/>
    <property type="evidence" value="ECO:0007669"/>
    <property type="project" value="UniProtKB-EC"/>
</dbReference>
<accession>C8NF24</accession>
<dbReference type="GO" id="GO:0005978">
    <property type="term" value="P:glycogen biosynthetic process"/>
    <property type="evidence" value="ECO:0007669"/>
    <property type="project" value="UniProtKB-KW"/>
</dbReference>
<protein>
    <submittedName>
        <fullName evidence="5">Glucose-1-phosphate adenylyltransferase, GlgD subunit</fullName>
        <ecNumber evidence="5">2.7.7.27</ecNumber>
    </submittedName>
</protein>
<dbReference type="SUPFAM" id="SSF53448">
    <property type="entry name" value="Nucleotide-diphospho-sugar transferases"/>
    <property type="match status" value="1"/>
</dbReference>
<dbReference type="Gene3D" id="2.160.10.10">
    <property type="entry name" value="Hexapeptide repeat proteins"/>
    <property type="match status" value="1"/>
</dbReference>
<dbReference type="InterPro" id="IPR011004">
    <property type="entry name" value="Trimer_LpxA-like_sf"/>
</dbReference>
<gene>
    <name evidence="5" type="primary">glgD</name>
    <name evidence="5" type="ORF">HMPREF0444_0519</name>
</gene>
<dbReference type="InterPro" id="IPR011831">
    <property type="entry name" value="ADP-Glc_PPase"/>
</dbReference>
<evidence type="ECO:0000313" key="6">
    <source>
        <dbReference type="Proteomes" id="UP000005926"/>
    </source>
</evidence>
<sequence>MRLLQKIQKLEVTNMIKAFCVLFADNYRNDDLQGLVRNRTAAALPVISRYRMVDFMISSLVHANIDNIAVLTNHNYKSLLDHMSHGKDWDLNRKNRGLKFITPMSNYLSTRIPQNKIEALANTMVYTQSLDEEFVILADTNIIGNIDFKEMFQYHLDTGSDITVAYTYRKPNVGESQIIFDENHKVYESLYHFDGSDNICATQVKIYILTKELFNGIVKKGLTLGWEDILRDYIAKNLETLRVFAYQIKGYLKVVNNIKDYYDLNMDMLDFDNLKDVFLSGTDIITRVQDTVPTIYGKNADVKGSILGDGSKINGTVENSIIFRDVVVEEGAVVRNSIILSDAVIKTGSHLDYVIADKGVVVKQHTVLTGTEEVQVVVDKGKTV</sequence>
<name>C8NF24_9LACT</name>
<dbReference type="HOGENOM" id="CLU_029499_14_0_9"/>
<keyword evidence="5" id="KW-0548">Nucleotidyltransferase</keyword>
<dbReference type="SUPFAM" id="SSF51161">
    <property type="entry name" value="Trimeric LpxA-like enzymes"/>
    <property type="match status" value="1"/>
</dbReference>
<comment type="similarity">
    <text evidence="1">Belongs to the bacterial/plant glucose-1-phosphate adenylyltransferase family.</text>
</comment>
<comment type="caution">
    <text evidence="5">The sequence shown here is derived from an EMBL/GenBank/DDBJ whole genome shotgun (WGS) entry which is preliminary data.</text>
</comment>
<keyword evidence="2" id="KW-0320">Glycogen biosynthesis</keyword>
<dbReference type="Pfam" id="PF00483">
    <property type="entry name" value="NTP_transferase"/>
    <property type="match status" value="1"/>
</dbReference>
<dbReference type="PANTHER" id="PTHR43523">
    <property type="entry name" value="GLUCOSE-1-PHOSPHATE ADENYLYLTRANSFERASE-RELATED"/>
    <property type="match status" value="1"/>
</dbReference>
<keyword evidence="5" id="KW-0808">Transferase</keyword>
<reference evidence="5 6" key="1">
    <citation type="submission" date="2009-08" db="EMBL/GenBank/DDBJ databases">
        <authorList>
            <person name="Muzny D."/>
            <person name="Qin X."/>
            <person name="Deng J."/>
            <person name="Jiang H."/>
            <person name="Liu Y."/>
            <person name="Qu J."/>
            <person name="Song X.-Z."/>
            <person name="Zhang L."/>
            <person name="Thornton R."/>
            <person name="Coyle M."/>
            <person name="Francisco L."/>
            <person name="Jackson L."/>
            <person name="Javaid M."/>
            <person name="Korchina V."/>
            <person name="Kovar C."/>
            <person name="Mata R."/>
            <person name="Mathew T."/>
            <person name="Ngo R."/>
            <person name="Nguyen L."/>
            <person name="Nguyen N."/>
            <person name="Okwuonu G."/>
            <person name="Ongeri F."/>
            <person name="Pham C."/>
            <person name="Simmons D."/>
            <person name="Wilczek-Boney K."/>
            <person name="Hale W."/>
            <person name="Jakkamsetti A."/>
            <person name="Pham P."/>
            <person name="Ruth R."/>
            <person name="San Lucas F."/>
            <person name="Warren J."/>
            <person name="Zhang J."/>
            <person name="Zhao Z."/>
            <person name="Zhou C."/>
            <person name="Zhu D."/>
            <person name="Lee S."/>
            <person name="Bess C."/>
            <person name="Blankenburg K."/>
            <person name="Forbes L."/>
            <person name="Fu Q."/>
            <person name="Gubbala S."/>
            <person name="Hirani K."/>
            <person name="Jayaseelan J.C."/>
            <person name="Lara F."/>
            <person name="Munidasa M."/>
            <person name="Palculict T."/>
            <person name="Patil S."/>
            <person name="Pu L.-L."/>
            <person name="Saada N."/>
            <person name="Tang L."/>
            <person name="Weissenberger G."/>
            <person name="Zhu Y."/>
            <person name="Hemphill L."/>
            <person name="Shang Y."/>
            <person name="Youmans B."/>
            <person name="Ayvaz T."/>
            <person name="Ross M."/>
            <person name="Santibanez J."/>
            <person name="Aqrawi P."/>
            <person name="Gross S."/>
            <person name="Joshi V."/>
            <person name="Fowler G."/>
            <person name="Nazareth L."/>
            <person name="Reid J."/>
            <person name="Worley K."/>
            <person name="Petrosino J."/>
            <person name="Highlander S."/>
            <person name="Gibbs R."/>
        </authorList>
    </citation>
    <scope>NUCLEOTIDE SEQUENCE [LARGE SCALE GENOMIC DNA]</scope>
    <source>
        <strain evidence="5 6">ATCC 49175</strain>
    </source>
</reference>
<feature type="domain" description="Nucleotidyl transferase" evidence="3">
    <location>
        <begin position="33"/>
        <end position="167"/>
    </location>
</feature>
<dbReference type="CDD" id="cd04651">
    <property type="entry name" value="LbH_G1P_AT_C"/>
    <property type="match status" value="1"/>
</dbReference>
<evidence type="ECO:0000256" key="1">
    <source>
        <dbReference type="ARBA" id="ARBA00010443"/>
    </source>
</evidence>
<dbReference type="NCBIfam" id="TIGR02092">
    <property type="entry name" value="glgD"/>
    <property type="match status" value="1"/>
</dbReference>
<dbReference type="EMBL" id="ACKZ01000012">
    <property type="protein sequence ID" value="EEW37733.1"/>
    <property type="molecule type" value="Genomic_DNA"/>
</dbReference>
<dbReference type="Gene3D" id="3.90.550.10">
    <property type="entry name" value="Spore Coat Polysaccharide Biosynthesis Protein SpsA, Chain A"/>
    <property type="match status" value="1"/>
</dbReference>
<feature type="domain" description="Glucose-1-phosphate adenylyltransferase/Bifunctional protein GlmU-like C-terminal hexapeptide" evidence="4">
    <location>
        <begin position="298"/>
        <end position="368"/>
    </location>
</feature>
<dbReference type="InterPro" id="IPR029044">
    <property type="entry name" value="Nucleotide-diphossugar_trans"/>
</dbReference>